<evidence type="ECO:0000256" key="4">
    <source>
        <dbReference type="PROSITE-ProRule" id="PRU00091"/>
    </source>
</evidence>
<keyword evidence="2 4" id="KW-0863">Zinc-finger</keyword>
<dbReference type="Proteomes" id="UP000481153">
    <property type="component" value="Unassembled WGS sequence"/>
</dbReference>
<dbReference type="InterPro" id="IPR023393">
    <property type="entry name" value="START-like_dom_sf"/>
</dbReference>
<proteinExistence type="predicted"/>
<evidence type="ECO:0000256" key="2">
    <source>
        <dbReference type="ARBA" id="ARBA00022771"/>
    </source>
</evidence>
<dbReference type="InterPro" id="IPR011011">
    <property type="entry name" value="Znf_FYVE_PHD"/>
</dbReference>
<name>A0A6G0X3B6_9STRA</name>
<gene>
    <name evidence="7" type="ORF">Ae201684_008865</name>
</gene>
<dbReference type="Gene3D" id="3.30.530.20">
    <property type="match status" value="1"/>
</dbReference>
<evidence type="ECO:0000256" key="3">
    <source>
        <dbReference type="ARBA" id="ARBA00022833"/>
    </source>
</evidence>
<feature type="compositionally biased region" description="Low complexity" evidence="5">
    <location>
        <begin position="355"/>
        <end position="366"/>
    </location>
</feature>
<feature type="region of interest" description="Disordered" evidence="5">
    <location>
        <begin position="347"/>
        <end position="366"/>
    </location>
</feature>
<dbReference type="SUPFAM" id="SSF55961">
    <property type="entry name" value="Bet v1-like"/>
    <property type="match status" value="1"/>
</dbReference>
<accession>A0A6G0X3B6</accession>
<reference evidence="7 8" key="1">
    <citation type="submission" date="2019-07" db="EMBL/GenBank/DDBJ databases">
        <title>Genomics analysis of Aphanomyces spp. identifies a new class of oomycete effector associated with host adaptation.</title>
        <authorList>
            <person name="Gaulin E."/>
        </authorList>
    </citation>
    <scope>NUCLEOTIDE SEQUENCE [LARGE SCALE GENOMIC DNA]</scope>
    <source>
        <strain evidence="7 8">ATCC 201684</strain>
    </source>
</reference>
<feature type="domain" description="FYVE-type" evidence="6">
    <location>
        <begin position="272"/>
        <end position="323"/>
    </location>
</feature>
<evidence type="ECO:0000256" key="5">
    <source>
        <dbReference type="SAM" id="MobiDB-lite"/>
    </source>
</evidence>
<protein>
    <recommendedName>
        <fullName evidence="6">FYVE-type domain-containing protein</fullName>
    </recommendedName>
</protein>
<dbReference type="InterPro" id="IPR017455">
    <property type="entry name" value="Znf_FYVE-rel"/>
</dbReference>
<evidence type="ECO:0000313" key="8">
    <source>
        <dbReference type="Proteomes" id="UP000481153"/>
    </source>
</evidence>
<evidence type="ECO:0000256" key="1">
    <source>
        <dbReference type="ARBA" id="ARBA00022723"/>
    </source>
</evidence>
<dbReference type="Gene3D" id="3.30.40.10">
    <property type="entry name" value="Zinc/RING finger domain, C3HC4 (zinc finger)"/>
    <property type="match status" value="1"/>
</dbReference>
<dbReference type="GO" id="GO:0008270">
    <property type="term" value="F:zinc ion binding"/>
    <property type="evidence" value="ECO:0007669"/>
    <property type="project" value="UniProtKB-KW"/>
</dbReference>
<dbReference type="PANTHER" id="PTHR13510">
    <property type="entry name" value="FYVE-FINGER-CONTAINING RAB5 EFFECTOR PROTEIN RABENOSYN-5-RELATED"/>
    <property type="match status" value="1"/>
</dbReference>
<dbReference type="InterPro" id="IPR052727">
    <property type="entry name" value="Rab4/Rab5_effector"/>
</dbReference>
<keyword evidence="1" id="KW-0479">Metal-binding</keyword>
<sequence length="394" mass="44293">MSAKPLPPNFFHCPPLSRDEKQRFKEQGIAAAYELAENTQLKGGPIKWELDSNEHDLKIYMGKVAGTKYAAFSATPCLSTIEIMGTMTEVFDLFRSQTTEEAKDYCRRFGKVLEDAVNLYSIVPVTPETPHEMVGISWRGFKPSVDKLVMRRDACLLDVHHAFEFNGKHVWVRCLKSVALSCCPQLPGYVRMTHHCSGHIFSESDKPGYIDVSFIVHADAGGSVGDYASWIVDMTSRKRCRNLTDIDRFLRENRMSKTPFLKADKTKPVTLASSCYLCTRRFGPLSKKTNCLTCGEVCCRRCIRLWDVKNRGFDAQASVCTKCALGKPDNQKPSVWWRTSQSYTDESHFGSDGHTTPGSQGSTTSSPKRLDLFELAVDARVWSSKKQLQVTLGQ</sequence>
<dbReference type="SUPFAM" id="SSF57903">
    <property type="entry name" value="FYVE/PHD zinc finger"/>
    <property type="match status" value="1"/>
</dbReference>
<evidence type="ECO:0000259" key="6">
    <source>
        <dbReference type="PROSITE" id="PS50178"/>
    </source>
</evidence>
<evidence type="ECO:0000313" key="7">
    <source>
        <dbReference type="EMBL" id="KAF0734405.1"/>
    </source>
</evidence>
<keyword evidence="3" id="KW-0862">Zinc</keyword>
<comment type="caution">
    <text evidence="7">The sequence shown here is derived from an EMBL/GenBank/DDBJ whole genome shotgun (WGS) entry which is preliminary data.</text>
</comment>
<dbReference type="InterPro" id="IPR013083">
    <property type="entry name" value="Znf_RING/FYVE/PHD"/>
</dbReference>
<organism evidence="7 8">
    <name type="scientific">Aphanomyces euteiches</name>
    <dbReference type="NCBI Taxonomy" id="100861"/>
    <lineage>
        <taxon>Eukaryota</taxon>
        <taxon>Sar</taxon>
        <taxon>Stramenopiles</taxon>
        <taxon>Oomycota</taxon>
        <taxon>Saprolegniomycetes</taxon>
        <taxon>Saprolegniales</taxon>
        <taxon>Verrucalvaceae</taxon>
        <taxon>Aphanomyces</taxon>
    </lineage>
</organism>
<dbReference type="EMBL" id="VJMJ01000114">
    <property type="protein sequence ID" value="KAF0734405.1"/>
    <property type="molecule type" value="Genomic_DNA"/>
</dbReference>
<dbReference type="PANTHER" id="PTHR13510:SF44">
    <property type="entry name" value="RABENOSYN-5"/>
    <property type="match status" value="1"/>
</dbReference>
<dbReference type="CDD" id="cd00065">
    <property type="entry name" value="FYVE_like_SF"/>
    <property type="match status" value="1"/>
</dbReference>
<dbReference type="VEuPathDB" id="FungiDB:AeMF1_020573"/>
<dbReference type="PROSITE" id="PS50178">
    <property type="entry name" value="ZF_FYVE"/>
    <property type="match status" value="1"/>
</dbReference>
<dbReference type="AlphaFoldDB" id="A0A6G0X3B6"/>
<keyword evidence="8" id="KW-1185">Reference proteome</keyword>